<dbReference type="InterPro" id="IPR000182">
    <property type="entry name" value="GNAT_dom"/>
</dbReference>
<dbReference type="OrthoDB" id="20778at2759"/>
<evidence type="ECO:0000313" key="3">
    <source>
        <dbReference type="Proteomes" id="UP000007797"/>
    </source>
</evidence>
<evidence type="ECO:0000313" key="2">
    <source>
        <dbReference type="EMBL" id="EGG16409.1"/>
    </source>
</evidence>
<sequence>MEHTIQPPTFPNTNNNNNSTQEEEIIIIKSLEGTDPKDIVQCSRLAFSDYFVNFSQVADDYFISRWRMGMVDYKYSFAAYTKRDGVMVGFVVLGIDGVNAYNCITGVVPEYRGKRLVQCIYQHAIPILAKEKSIEQIQLEVISINEKAVKAYTSVGFHIHRHLQTVKGDIKPIVLEQLQQLQQQLTLDDGATQVIIDNEQIKRLVQVKYGADIDYSVVPDMLYAPQWEGKVGCLKTDSDQVEYRYLQDSKSFLLVKKQLGLISQYRFDSSSDAKILLQSLCIDYCNETNPTPFKCITIDSRDSSSTPTTNELFGLFNLQPSFTQFEMIINLKSYNQ</sequence>
<dbReference type="GeneID" id="14868215"/>
<dbReference type="AlphaFoldDB" id="F4Q7M7"/>
<dbReference type="InterPro" id="IPR016181">
    <property type="entry name" value="Acyl_CoA_acyltransferase"/>
</dbReference>
<organism evidence="2 3">
    <name type="scientific">Cavenderia fasciculata</name>
    <name type="common">Slime mold</name>
    <name type="synonym">Dictyostelium fasciculatum</name>
    <dbReference type="NCBI Taxonomy" id="261658"/>
    <lineage>
        <taxon>Eukaryota</taxon>
        <taxon>Amoebozoa</taxon>
        <taxon>Evosea</taxon>
        <taxon>Eumycetozoa</taxon>
        <taxon>Dictyostelia</taxon>
        <taxon>Acytosteliales</taxon>
        <taxon>Cavenderiaceae</taxon>
        <taxon>Cavenderia</taxon>
    </lineage>
</organism>
<dbReference type="KEGG" id="dfa:DFA_09444"/>
<dbReference type="PROSITE" id="PS51186">
    <property type="entry name" value="GNAT"/>
    <property type="match status" value="1"/>
</dbReference>
<protein>
    <submittedName>
        <fullName evidence="2">GCN5-related N-acetyltransferase</fullName>
    </submittedName>
</protein>
<dbReference type="GO" id="GO:0016747">
    <property type="term" value="F:acyltransferase activity, transferring groups other than amino-acyl groups"/>
    <property type="evidence" value="ECO:0007669"/>
    <property type="project" value="InterPro"/>
</dbReference>
<dbReference type="Pfam" id="PF00583">
    <property type="entry name" value="Acetyltransf_1"/>
    <property type="match status" value="1"/>
</dbReference>
<evidence type="ECO:0000259" key="1">
    <source>
        <dbReference type="PROSITE" id="PS51186"/>
    </source>
</evidence>
<gene>
    <name evidence="2" type="ORF">DFA_09444</name>
</gene>
<name>F4Q7M7_CACFS</name>
<dbReference type="OMA" id="ILEVITM"/>
<dbReference type="RefSeq" id="XP_004354793.1">
    <property type="nucleotide sequence ID" value="XM_004354741.1"/>
</dbReference>
<dbReference type="EMBL" id="GL883024">
    <property type="protein sequence ID" value="EGG16409.1"/>
    <property type="molecule type" value="Genomic_DNA"/>
</dbReference>
<dbReference type="Proteomes" id="UP000007797">
    <property type="component" value="Unassembled WGS sequence"/>
</dbReference>
<dbReference type="SUPFAM" id="SSF55729">
    <property type="entry name" value="Acyl-CoA N-acyltransferases (Nat)"/>
    <property type="match status" value="1"/>
</dbReference>
<dbReference type="Gene3D" id="3.40.630.30">
    <property type="match status" value="1"/>
</dbReference>
<feature type="domain" description="N-acetyltransferase" evidence="1">
    <location>
        <begin position="26"/>
        <end position="180"/>
    </location>
</feature>
<accession>F4Q7M7</accession>
<proteinExistence type="predicted"/>
<reference evidence="3" key="1">
    <citation type="journal article" date="2011" name="Genome Res.">
        <title>Phylogeny-wide analysis of social amoeba genomes highlights ancient origins for complex intercellular communication.</title>
        <authorList>
            <person name="Heidel A.J."/>
            <person name="Lawal H.M."/>
            <person name="Felder M."/>
            <person name="Schilde C."/>
            <person name="Helps N.R."/>
            <person name="Tunggal B."/>
            <person name="Rivero F."/>
            <person name="John U."/>
            <person name="Schleicher M."/>
            <person name="Eichinger L."/>
            <person name="Platzer M."/>
            <person name="Noegel A.A."/>
            <person name="Schaap P."/>
            <person name="Gloeckner G."/>
        </authorList>
    </citation>
    <scope>NUCLEOTIDE SEQUENCE [LARGE SCALE GENOMIC DNA]</scope>
    <source>
        <strain evidence="3">SH3</strain>
    </source>
</reference>
<keyword evidence="3" id="KW-1185">Reference proteome</keyword>